<gene>
    <name evidence="1" type="ORF">SLEP1_g6032</name>
</gene>
<evidence type="ECO:0000313" key="2">
    <source>
        <dbReference type="Proteomes" id="UP001054252"/>
    </source>
</evidence>
<dbReference type="Proteomes" id="UP001054252">
    <property type="component" value="Unassembled WGS sequence"/>
</dbReference>
<sequence>MASWLQARPGLNSHKDELKQLSSSKVVYLIQAHLGMGCDEDEDEQKQLSSSEVYLIQVDLGMGCHEDELKQLSSSKVVYLIQGGSHRTTITLFPLWESSLVNDVEVISCCTSFSSCSTSAPRVQVLHFVLGLCSSWLTSALVVDLGSSCLSSALRAQPLKLMADLGSLQLVVDLSSSCLSSTLCARPLKLMDDLGLVDLSSSCLSSAAGVRVLHLVVDFGSLCLSLSARSSCSNRDFAARYCRTPRGLFGATCRCSLPSTDGEQEAVVDVHGVFTGKFFAPPNGSVMRCGQLNASALN</sequence>
<proteinExistence type="predicted"/>
<dbReference type="EMBL" id="BPVZ01000005">
    <property type="protein sequence ID" value="GKU92282.1"/>
    <property type="molecule type" value="Genomic_DNA"/>
</dbReference>
<dbReference type="AlphaFoldDB" id="A0AAV5I2Y9"/>
<accession>A0AAV5I2Y9</accession>
<protein>
    <submittedName>
        <fullName evidence="1">Uncharacterized protein</fullName>
    </submittedName>
</protein>
<reference evidence="1 2" key="1">
    <citation type="journal article" date="2021" name="Commun. Biol.">
        <title>The genome of Shorea leprosula (Dipterocarpaceae) highlights the ecological relevance of drought in aseasonal tropical rainforests.</title>
        <authorList>
            <person name="Ng K.K.S."/>
            <person name="Kobayashi M.J."/>
            <person name="Fawcett J.A."/>
            <person name="Hatakeyama M."/>
            <person name="Paape T."/>
            <person name="Ng C.H."/>
            <person name="Ang C.C."/>
            <person name="Tnah L.H."/>
            <person name="Lee C.T."/>
            <person name="Nishiyama T."/>
            <person name="Sese J."/>
            <person name="O'Brien M.J."/>
            <person name="Copetti D."/>
            <person name="Mohd Noor M.I."/>
            <person name="Ong R.C."/>
            <person name="Putra M."/>
            <person name="Sireger I.Z."/>
            <person name="Indrioko S."/>
            <person name="Kosugi Y."/>
            <person name="Izuno A."/>
            <person name="Isagi Y."/>
            <person name="Lee S.L."/>
            <person name="Shimizu K.K."/>
        </authorList>
    </citation>
    <scope>NUCLEOTIDE SEQUENCE [LARGE SCALE GENOMIC DNA]</scope>
    <source>
        <strain evidence="1">214</strain>
    </source>
</reference>
<keyword evidence="2" id="KW-1185">Reference proteome</keyword>
<comment type="caution">
    <text evidence="1">The sequence shown here is derived from an EMBL/GenBank/DDBJ whole genome shotgun (WGS) entry which is preliminary data.</text>
</comment>
<evidence type="ECO:0000313" key="1">
    <source>
        <dbReference type="EMBL" id="GKU92282.1"/>
    </source>
</evidence>
<organism evidence="1 2">
    <name type="scientific">Rubroshorea leprosula</name>
    <dbReference type="NCBI Taxonomy" id="152421"/>
    <lineage>
        <taxon>Eukaryota</taxon>
        <taxon>Viridiplantae</taxon>
        <taxon>Streptophyta</taxon>
        <taxon>Embryophyta</taxon>
        <taxon>Tracheophyta</taxon>
        <taxon>Spermatophyta</taxon>
        <taxon>Magnoliopsida</taxon>
        <taxon>eudicotyledons</taxon>
        <taxon>Gunneridae</taxon>
        <taxon>Pentapetalae</taxon>
        <taxon>rosids</taxon>
        <taxon>malvids</taxon>
        <taxon>Malvales</taxon>
        <taxon>Dipterocarpaceae</taxon>
        <taxon>Rubroshorea</taxon>
    </lineage>
</organism>
<name>A0AAV5I2Y9_9ROSI</name>